<dbReference type="GO" id="GO:0006352">
    <property type="term" value="P:DNA-templated transcription initiation"/>
    <property type="evidence" value="ECO:0007669"/>
    <property type="project" value="InterPro"/>
</dbReference>
<evidence type="ECO:0000256" key="5">
    <source>
        <dbReference type="ARBA" id="ARBA00023163"/>
    </source>
</evidence>
<dbReference type="SUPFAM" id="SSF88946">
    <property type="entry name" value="Sigma2 domain of RNA polymerase sigma factors"/>
    <property type="match status" value="1"/>
</dbReference>
<evidence type="ECO:0000313" key="10">
    <source>
        <dbReference type="Proteomes" id="UP000281955"/>
    </source>
</evidence>
<dbReference type="InParanoid" id="A0A420XUR7"/>
<reference evidence="9 10" key="1">
    <citation type="submission" date="2018-10" db="EMBL/GenBank/DDBJ databases">
        <title>Genomic Encyclopedia of Archaeal and Bacterial Type Strains, Phase II (KMG-II): from individual species to whole genera.</title>
        <authorList>
            <person name="Goeker M."/>
        </authorList>
    </citation>
    <scope>NUCLEOTIDE SEQUENCE [LARGE SCALE GENOMIC DNA]</scope>
    <source>
        <strain evidence="9 10">RP-AC37</strain>
    </source>
</reference>
<dbReference type="InterPro" id="IPR007627">
    <property type="entry name" value="RNA_pol_sigma70_r2"/>
</dbReference>
<evidence type="ECO:0000313" key="9">
    <source>
        <dbReference type="EMBL" id="RKS80575.1"/>
    </source>
</evidence>
<dbReference type="SUPFAM" id="SSF88659">
    <property type="entry name" value="Sigma3 and sigma4 domains of RNA polymerase sigma factors"/>
    <property type="match status" value="1"/>
</dbReference>
<dbReference type="InterPro" id="IPR014325">
    <property type="entry name" value="RNA_pol_sigma-E_actinobac"/>
</dbReference>
<evidence type="ECO:0000259" key="8">
    <source>
        <dbReference type="Pfam" id="PF08281"/>
    </source>
</evidence>
<name>A0A420XUR7_9ACTN</name>
<evidence type="ECO:0000256" key="2">
    <source>
        <dbReference type="ARBA" id="ARBA00023015"/>
    </source>
</evidence>
<accession>A0A420XUR7</accession>
<feature type="domain" description="RNA polymerase sigma factor 70 region 4 type 2" evidence="8">
    <location>
        <begin position="189"/>
        <end position="241"/>
    </location>
</feature>
<feature type="domain" description="RNA polymerase sigma-70 region 2" evidence="7">
    <location>
        <begin position="102"/>
        <end position="165"/>
    </location>
</feature>
<dbReference type="InterPro" id="IPR013325">
    <property type="entry name" value="RNA_pol_sigma_r2"/>
</dbReference>
<dbReference type="Pfam" id="PF04542">
    <property type="entry name" value="Sigma70_r2"/>
    <property type="match status" value="1"/>
</dbReference>
<sequence length="258" mass="28930">MLAPSMTALAAGRSSGSGRAASVPHHVDKHDEADDTQHATRERLECRAGQRPRLLSFRDARFPRHASGGEATFLRLRVVSSPRGWRWRALSGDDDEAFAAFVAARGPRLLHLAYLLTRDRSLAQDLLQTSLVKTWSAWSRIDDPDAYVRRVLSTTYASWWRRRWRAEEPHDQLPERAQSDDIGQVDARDELWRALGRLPARQRAAIVLRYFEDLSEAQTADALQISVGAVKSATSRGLARLRVDPALHSTDPPAVPRS</sequence>
<dbReference type="Proteomes" id="UP000281955">
    <property type="component" value="Unassembled WGS sequence"/>
</dbReference>
<keyword evidence="3" id="KW-0731">Sigma factor</keyword>
<feature type="region of interest" description="Disordered" evidence="6">
    <location>
        <begin position="1"/>
        <end position="38"/>
    </location>
</feature>
<dbReference type="CDD" id="cd06171">
    <property type="entry name" value="Sigma70_r4"/>
    <property type="match status" value="1"/>
</dbReference>
<dbReference type="Gene3D" id="1.10.1740.10">
    <property type="match status" value="1"/>
</dbReference>
<dbReference type="NCBIfam" id="TIGR02983">
    <property type="entry name" value="SigE-fam_strep"/>
    <property type="match status" value="1"/>
</dbReference>
<dbReference type="AlphaFoldDB" id="A0A420XUR7"/>
<organism evidence="9 10">
    <name type="scientific">Motilibacter peucedani</name>
    <dbReference type="NCBI Taxonomy" id="598650"/>
    <lineage>
        <taxon>Bacteria</taxon>
        <taxon>Bacillati</taxon>
        <taxon>Actinomycetota</taxon>
        <taxon>Actinomycetes</taxon>
        <taxon>Motilibacterales</taxon>
        <taxon>Motilibacteraceae</taxon>
        <taxon>Motilibacter</taxon>
    </lineage>
</organism>
<dbReference type="EMBL" id="RBWV01000009">
    <property type="protein sequence ID" value="RKS80575.1"/>
    <property type="molecule type" value="Genomic_DNA"/>
</dbReference>
<dbReference type="InterPro" id="IPR013249">
    <property type="entry name" value="RNA_pol_sigma70_r4_t2"/>
</dbReference>
<dbReference type="PANTHER" id="PTHR43133">
    <property type="entry name" value="RNA POLYMERASE ECF-TYPE SIGMA FACTO"/>
    <property type="match status" value="1"/>
</dbReference>
<feature type="compositionally biased region" description="Basic and acidic residues" evidence="6">
    <location>
        <begin position="25"/>
        <end position="38"/>
    </location>
</feature>
<dbReference type="GO" id="GO:0016987">
    <property type="term" value="F:sigma factor activity"/>
    <property type="evidence" value="ECO:0007669"/>
    <property type="project" value="UniProtKB-KW"/>
</dbReference>
<comment type="similarity">
    <text evidence="1">Belongs to the sigma-70 factor family. ECF subfamily.</text>
</comment>
<dbReference type="Pfam" id="PF08281">
    <property type="entry name" value="Sigma70_r4_2"/>
    <property type="match status" value="1"/>
</dbReference>
<dbReference type="InterPro" id="IPR013324">
    <property type="entry name" value="RNA_pol_sigma_r3/r4-like"/>
</dbReference>
<dbReference type="GO" id="GO:0003677">
    <property type="term" value="F:DNA binding"/>
    <property type="evidence" value="ECO:0007669"/>
    <property type="project" value="UniProtKB-KW"/>
</dbReference>
<evidence type="ECO:0000256" key="1">
    <source>
        <dbReference type="ARBA" id="ARBA00010641"/>
    </source>
</evidence>
<dbReference type="PANTHER" id="PTHR43133:SF50">
    <property type="entry name" value="ECF RNA POLYMERASE SIGMA FACTOR SIGM"/>
    <property type="match status" value="1"/>
</dbReference>
<dbReference type="InterPro" id="IPR036388">
    <property type="entry name" value="WH-like_DNA-bd_sf"/>
</dbReference>
<dbReference type="Gene3D" id="1.10.10.10">
    <property type="entry name" value="Winged helix-like DNA-binding domain superfamily/Winged helix DNA-binding domain"/>
    <property type="match status" value="1"/>
</dbReference>
<protein>
    <submittedName>
        <fullName evidence="9">RNA polymerase sigma-70 factor (Sigma-E family)</fullName>
    </submittedName>
</protein>
<keyword evidence="5" id="KW-0804">Transcription</keyword>
<comment type="caution">
    <text evidence="9">The sequence shown here is derived from an EMBL/GenBank/DDBJ whole genome shotgun (WGS) entry which is preliminary data.</text>
</comment>
<proteinExistence type="inferred from homology"/>
<evidence type="ECO:0000256" key="6">
    <source>
        <dbReference type="SAM" id="MobiDB-lite"/>
    </source>
</evidence>
<feature type="compositionally biased region" description="Low complexity" evidence="6">
    <location>
        <begin position="10"/>
        <end position="22"/>
    </location>
</feature>
<gene>
    <name evidence="9" type="ORF">CLV35_1013</name>
</gene>
<keyword evidence="10" id="KW-1185">Reference proteome</keyword>
<evidence type="ECO:0000256" key="3">
    <source>
        <dbReference type="ARBA" id="ARBA00023082"/>
    </source>
</evidence>
<dbReference type="InterPro" id="IPR039425">
    <property type="entry name" value="RNA_pol_sigma-70-like"/>
</dbReference>
<dbReference type="NCBIfam" id="TIGR02937">
    <property type="entry name" value="sigma70-ECF"/>
    <property type="match status" value="1"/>
</dbReference>
<evidence type="ECO:0000256" key="4">
    <source>
        <dbReference type="ARBA" id="ARBA00023125"/>
    </source>
</evidence>
<keyword evidence="4" id="KW-0238">DNA-binding</keyword>
<keyword evidence="2" id="KW-0805">Transcription regulation</keyword>
<evidence type="ECO:0000259" key="7">
    <source>
        <dbReference type="Pfam" id="PF04542"/>
    </source>
</evidence>
<dbReference type="InterPro" id="IPR014284">
    <property type="entry name" value="RNA_pol_sigma-70_dom"/>
</dbReference>